<dbReference type="AlphaFoldDB" id="A0A9D2LZB3"/>
<feature type="domain" description="HD" evidence="8">
    <location>
        <begin position="51"/>
        <end position="150"/>
    </location>
</feature>
<dbReference type="InterPro" id="IPR006674">
    <property type="entry name" value="HD_domain"/>
</dbReference>
<feature type="domain" description="TGS" evidence="9">
    <location>
        <begin position="391"/>
        <end position="456"/>
    </location>
</feature>
<dbReference type="SUPFAM" id="SSF81271">
    <property type="entry name" value="TGS-like"/>
    <property type="match status" value="1"/>
</dbReference>
<dbReference type="CDD" id="cd05399">
    <property type="entry name" value="NT_Rel-Spo_like"/>
    <property type="match status" value="1"/>
</dbReference>
<organism evidence="10 11">
    <name type="scientific">Candidatus Acutalibacter ornithocaccae</name>
    <dbReference type="NCBI Taxonomy" id="2838416"/>
    <lineage>
        <taxon>Bacteria</taxon>
        <taxon>Bacillati</taxon>
        <taxon>Bacillota</taxon>
        <taxon>Clostridia</taxon>
        <taxon>Eubacteriales</taxon>
        <taxon>Acutalibacteraceae</taxon>
        <taxon>Acutalibacter</taxon>
    </lineage>
</organism>
<dbReference type="InterPro" id="IPR007685">
    <property type="entry name" value="RelA_SpoT"/>
</dbReference>
<dbReference type="Pfam" id="PF02824">
    <property type="entry name" value="TGS"/>
    <property type="match status" value="1"/>
</dbReference>
<dbReference type="InterPro" id="IPR033655">
    <property type="entry name" value="TGS_RelA/SpoT"/>
</dbReference>
<dbReference type="GO" id="GO:0005886">
    <property type="term" value="C:plasma membrane"/>
    <property type="evidence" value="ECO:0007669"/>
    <property type="project" value="TreeGrafter"/>
</dbReference>
<accession>A0A9D2LZB3</accession>
<evidence type="ECO:0000313" key="10">
    <source>
        <dbReference type="EMBL" id="HJB38471.1"/>
    </source>
</evidence>
<protein>
    <recommendedName>
        <fullName evidence="2">GTP diphosphokinase</fullName>
        <ecNumber evidence="2">2.7.6.5</ecNumber>
    </recommendedName>
</protein>
<dbReference type="Pfam" id="PF13328">
    <property type="entry name" value="HD_4"/>
    <property type="match status" value="1"/>
</dbReference>
<dbReference type="InterPro" id="IPR003607">
    <property type="entry name" value="HD/PDEase_dom"/>
</dbReference>
<comment type="caution">
    <text evidence="10">The sequence shown here is derived from an EMBL/GenBank/DDBJ whole genome shotgun (WGS) entry which is preliminary data.</text>
</comment>
<evidence type="ECO:0000256" key="3">
    <source>
        <dbReference type="ARBA" id="ARBA00048244"/>
    </source>
</evidence>
<dbReference type="Gene3D" id="3.30.460.10">
    <property type="entry name" value="Beta Polymerase, domain 2"/>
    <property type="match status" value="1"/>
</dbReference>
<comment type="function">
    <text evidence="4">In eubacteria ppGpp (guanosine 3'-diphosphate 5'-diphosphate) is a mediator of the stringent response that coordinates a variety of cellular activities in response to changes in nutritional abundance.</text>
</comment>
<dbReference type="SUPFAM" id="SSF109604">
    <property type="entry name" value="HD-domain/PDEase-like"/>
    <property type="match status" value="1"/>
</dbReference>
<feature type="domain" description="ACT" evidence="7">
    <location>
        <begin position="662"/>
        <end position="735"/>
    </location>
</feature>
<evidence type="ECO:0000256" key="5">
    <source>
        <dbReference type="SAM" id="Coils"/>
    </source>
</evidence>
<dbReference type="InterPro" id="IPR045865">
    <property type="entry name" value="ACT-like_dom_sf"/>
</dbReference>
<comment type="similarity">
    <text evidence="4">Belongs to the relA/spoT family.</text>
</comment>
<comment type="pathway">
    <text evidence="1">Purine metabolism; ppGpp biosynthesis; ppGpp from GTP: step 1/2.</text>
</comment>
<feature type="coiled-coil region" evidence="5">
    <location>
        <begin position="10"/>
        <end position="46"/>
    </location>
</feature>
<keyword evidence="5" id="KW-0175">Coiled coil</keyword>
<dbReference type="PROSITE" id="PS51880">
    <property type="entry name" value="TGS"/>
    <property type="match status" value="1"/>
</dbReference>
<dbReference type="EC" id="2.7.6.5" evidence="2"/>
<dbReference type="PANTHER" id="PTHR21262:SF31">
    <property type="entry name" value="GTP PYROPHOSPHOKINASE"/>
    <property type="match status" value="1"/>
</dbReference>
<dbReference type="FunFam" id="1.10.3210.10:FF:000001">
    <property type="entry name" value="GTP pyrophosphokinase RelA"/>
    <property type="match status" value="1"/>
</dbReference>
<evidence type="ECO:0000259" key="8">
    <source>
        <dbReference type="PROSITE" id="PS51831"/>
    </source>
</evidence>
<feature type="region of interest" description="Disordered" evidence="6">
    <location>
        <begin position="559"/>
        <end position="585"/>
    </location>
</feature>
<dbReference type="InterPro" id="IPR012676">
    <property type="entry name" value="TGS-like"/>
</dbReference>
<dbReference type="Gene3D" id="1.10.3210.10">
    <property type="entry name" value="Hypothetical protein af1432"/>
    <property type="match status" value="1"/>
</dbReference>
<dbReference type="PROSITE" id="PS51831">
    <property type="entry name" value="HD"/>
    <property type="match status" value="1"/>
</dbReference>
<dbReference type="CDD" id="cd00077">
    <property type="entry name" value="HDc"/>
    <property type="match status" value="1"/>
</dbReference>
<evidence type="ECO:0000259" key="9">
    <source>
        <dbReference type="PROSITE" id="PS51880"/>
    </source>
</evidence>
<dbReference type="EMBL" id="DWXZ01000221">
    <property type="protein sequence ID" value="HJB38471.1"/>
    <property type="molecule type" value="Genomic_DNA"/>
</dbReference>
<reference evidence="10" key="1">
    <citation type="journal article" date="2021" name="PeerJ">
        <title>Extensive microbial diversity within the chicken gut microbiome revealed by metagenomics and culture.</title>
        <authorList>
            <person name="Gilroy R."/>
            <person name="Ravi A."/>
            <person name="Getino M."/>
            <person name="Pursley I."/>
            <person name="Horton D.L."/>
            <person name="Alikhan N.F."/>
            <person name="Baker D."/>
            <person name="Gharbi K."/>
            <person name="Hall N."/>
            <person name="Watson M."/>
            <person name="Adriaenssens E.M."/>
            <person name="Foster-Nyarko E."/>
            <person name="Jarju S."/>
            <person name="Secka A."/>
            <person name="Antonio M."/>
            <person name="Oren A."/>
            <person name="Chaudhuri R.R."/>
            <person name="La Ragione R."/>
            <person name="Hildebrand F."/>
            <person name="Pallen M.J."/>
        </authorList>
    </citation>
    <scope>NUCLEOTIDE SEQUENCE</scope>
    <source>
        <strain evidence="10">ChiBcolR8-3208</strain>
    </source>
</reference>
<dbReference type="InterPro" id="IPR004811">
    <property type="entry name" value="RelA/Spo_fam"/>
</dbReference>
<dbReference type="Pfam" id="PF19296">
    <property type="entry name" value="RelA_AH_RIS"/>
    <property type="match status" value="1"/>
</dbReference>
<dbReference type="FunFam" id="3.10.20.30:FF:000002">
    <property type="entry name" value="GTP pyrophosphokinase (RelA/SpoT)"/>
    <property type="match status" value="1"/>
</dbReference>
<dbReference type="InterPro" id="IPR045600">
    <property type="entry name" value="RelA/SpoT_AH_RIS"/>
</dbReference>
<dbReference type="CDD" id="cd01668">
    <property type="entry name" value="TGS_RSH"/>
    <property type="match status" value="1"/>
</dbReference>
<sequence length="735" mass="83283">MALVVQISTYEELKKIIAESGKEYDREQIEAAYRLAEEKHREQKRSSGEPYIIHPLSVAAILVGLGMDSQSVMAGLLHDVVEDTDCTLEDIQKQFGKEVALLIDGVTKLGKIPYSSREEQQAENLRKMLMAMAEDIRVIIIKFADRMHNLSTLEYMSPQKQRDKAVECLEVYAPIAHRLGIRTVKEYMEDVSLKYLDPLAYREIEDDLASRSNSSKQFIEDTKALIRSRVELSIPDVYIEGRVKSVYGIYRKMFIQGKAFDEIYDVFAVRVIVDTIEDCYNVLGIIHDMFQPLPNRFKDYISMPKPNMYQSLHTTVITKAGVPFEVQIRTWEMHHTAEYGIAAHWKYKLGMSAKDSDNAALDDRLAWIRQMLENQAESEDVTDLVHSIKSDLIPEEVFVFTPRGDVINLPLGSTVIDFAYAIHSAVGNRMIGAKVDKRIVPLDYKVKTGEIIEILTTKEAGKGPNRDWLTLVRTSEARNKIRAWFKKEKRDENIVEGKAELEREFKRSNIQLTRELMDYMIESVGKRHNCATEDDFYAAIGYGGIQLWKVLPRIKEEAQRLQKSASPDQPQELPPPTTPEPKGRVASGVLVDGMDNCLIKFSRCCNPLPGDEIIGFITRGFGVSIHKRSCSNVPRDLTQCPEPERWVNAHWAGDVKDDFKSTLHILAVDRGGLLADVTQQLSNMKIFIHALNSRQERGSGNAIISATISINGLPQLQNIIERLGKIPGVISIDRS</sequence>
<proteinExistence type="inferred from homology"/>
<dbReference type="PANTHER" id="PTHR21262">
    <property type="entry name" value="GUANOSINE-3',5'-BIS DIPHOSPHATE 3'-PYROPHOSPHOHYDROLASE"/>
    <property type="match status" value="1"/>
</dbReference>
<dbReference type="InterPro" id="IPR012675">
    <property type="entry name" value="Beta-grasp_dom_sf"/>
</dbReference>
<evidence type="ECO:0000256" key="1">
    <source>
        <dbReference type="ARBA" id="ARBA00004976"/>
    </source>
</evidence>
<dbReference type="FunFam" id="3.30.460.10:FF:000001">
    <property type="entry name" value="GTP pyrophosphokinase RelA"/>
    <property type="match status" value="1"/>
</dbReference>
<comment type="catalytic activity">
    <reaction evidence="3">
        <text>GTP + ATP = guanosine 3'-diphosphate 5'-triphosphate + AMP</text>
        <dbReference type="Rhea" id="RHEA:22088"/>
        <dbReference type="ChEBI" id="CHEBI:30616"/>
        <dbReference type="ChEBI" id="CHEBI:37565"/>
        <dbReference type="ChEBI" id="CHEBI:142410"/>
        <dbReference type="ChEBI" id="CHEBI:456215"/>
        <dbReference type="EC" id="2.7.6.5"/>
    </reaction>
</comment>
<dbReference type="Proteomes" id="UP000824214">
    <property type="component" value="Unassembled WGS sequence"/>
</dbReference>
<dbReference type="GO" id="GO:0008728">
    <property type="term" value="F:GTP diphosphokinase activity"/>
    <property type="evidence" value="ECO:0007669"/>
    <property type="project" value="UniProtKB-EC"/>
</dbReference>
<dbReference type="Gene3D" id="3.10.20.30">
    <property type="match status" value="1"/>
</dbReference>
<dbReference type="SUPFAM" id="SSF81301">
    <property type="entry name" value="Nucleotidyltransferase"/>
    <property type="match status" value="1"/>
</dbReference>
<evidence type="ECO:0000256" key="4">
    <source>
        <dbReference type="RuleBase" id="RU003847"/>
    </source>
</evidence>
<dbReference type="PROSITE" id="PS51671">
    <property type="entry name" value="ACT"/>
    <property type="match status" value="1"/>
</dbReference>
<dbReference type="GO" id="GO:0015969">
    <property type="term" value="P:guanosine tetraphosphate metabolic process"/>
    <property type="evidence" value="ECO:0007669"/>
    <property type="project" value="InterPro"/>
</dbReference>
<evidence type="ECO:0000256" key="6">
    <source>
        <dbReference type="SAM" id="MobiDB-lite"/>
    </source>
</evidence>
<dbReference type="NCBIfam" id="TIGR00691">
    <property type="entry name" value="spoT_relA"/>
    <property type="match status" value="1"/>
</dbReference>
<dbReference type="CDD" id="cd04876">
    <property type="entry name" value="ACT_RelA-SpoT"/>
    <property type="match status" value="1"/>
</dbReference>
<dbReference type="Pfam" id="PF04607">
    <property type="entry name" value="RelA_SpoT"/>
    <property type="match status" value="1"/>
</dbReference>
<evidence type="ECO:0000256" key="2">
    <source>
        <dbReference type="ARBA" id="ARBA00013251"/>
    </source>
</evidence>
<dbReference type="InterPro" id="IPR002912">
    <property type="entry name" value="ACT_dom"/>
</dbReference>
<name>A0A9D2LZB3_9FIRM</name>
<dbReference type="Gene3D" id="3.30.70.260">
    <property type="match status" value="1"/>
</dbReference>
<evidence type="ECO:0000313" key="11">
    <source>
        <dbReference type="Proteomes" id="UP000824214"/>
    </source>
</evidence>
<dbReference type="SMART" id="SM00954">
    <property type="entry name" value="RelA_SpoT"/>
    <property type="match status" value="1"/>
</dbReference>
<dbReference type="SUPFAM" id="SSF55021">
    <property type="entry name" value="ACT-like"/>
    <property type="match status" value="1"/>
</dbReference>
<evidence type="ECO:0000259" key="7">
    <source>
        <dbReference type="PROSITE" id="PS51671"/>
    </source>
</evidence>
<dbReference type="InterPro" id="IPR043519">
    <property type="entry name" value="NT_sf"/>
</dbReference>
<dbReference type="Pfam" id="PF13291">
    <property type="entry name" value="ACT_4"/>
    <property type="match status" value="1"/>
</dbReference>
<reference evidence="10" key="2">
    <citation type="submission" date="2021-04" db="EMBL/GenBank/DDBJ databases">
        <authorList>
            <person name="Gilroy R."/>
        </authorList>
    </citation>
    <scope>NUCLEOTIDE SEQUENCE</scope>
    <source>
        <strain evidence="10">ChiBcolR8-3208</strain>
    </source>
</reference>
<gene>
    <name evidence="10" type="ORF">H9942_10485</name>
</gene>
<dbReference type="InterPro" id="IPR004095">
    <property type="entry name" value="TGS"/>
</dbReference>
<dbReference type="SMART" id="SM00471">
    <property type="entry name" value="HDc"/>
    <property type="match status" value="1"/>
</dbReference>